<name>R0FPY0_9BRAS</name>
<dbReference type="GO" id="GO:0005524">
    <property type="term" value="F:ATP binding"/>
    <property type="evidence" value="ECO:0007669"/>
    <property type="project" value="UniProtKB-KW"/>
</dbReference>
<dbReference type="GO" id="GO:0016020">
    <property type="term" value="C:membrane"/>
    <property type="evidence" value="ECO:0007669"/>
    <property type="project" value="UniProtKB-SubCell"/>
</dbReference>
<proteinExistence type="predicted"/>
<feature type="domain" description="Protein kinase" evidence="12">
    <location>
        <begin position="1"/>
        <end position="230"/>
    </location>
</feature>
<evidence type="ECO:0000256" key="8">
    <source>
        <dbReference type="ARBA" id="ARBA00022840"/>
    </source>
</evidence>
<dbReference type="PIRSF" id="PIRSF000654">
    <property type="entry name" value="Integrin-linked_kinase"/>
    <property type="match status" value="1"/>
</dbReference>
<evidence type="ECO:0000259" key="12">
    <source>
        <dbReference type="PROSITE" id="PS50011"/>
    </source>
</evidence>
<dbReference type="FunFam" id="1.10.510.10:FF:000590">
    <property type="entry name" value="PR5-like receptor kinase"/>
    <property type="match status" value="1"/>
</dbReference>
<dbReference type="InterPro" id="IPR045874">
    <property type="entry name" value="LRK10/LRL21-25-like"/>
</dbReference>
<keyword evidence="5" id="KW-0732">Signal</keyword>
<keyword evidence="7" id="KW-0418">Kinase</keyword>
<evidence type="ECO:0000313" key="14">
    <source>
        <dbReference type="Proteomes" id="UP000029121"/>
    </source>
</evidence>
<dbReference type="eggNOG" id="KOG1187">
    <property type="taxonomic scope" value="Eukaryota"/>
</dbReference>
<dbReference type="SUPFAM" id="SSF56112">
    <property type="entry name" value="Protein kinase-like (PK-like)"/>
    <property type="match status" value="1"/>
</dbReference>
<evidence type="ECO:0000256" key="11">
    <source>
        <dbReference type="ARBA" id="ARBA00023180"/>
    </source>
</evidence>
<evidence type="ECO:0000256" key="4">
    <source>
        <dbReference type="ARBA" id="ARBA00022692"/>
    </source>
</evidence>
<organism evidence="13 14">
    <name type="scientific">Capsella rubella</name>
    <dbReference type="NCBI Taxonomy" id="81985"/>
    <lineage>
        <taxon>Eukaryota</taxon>
        <taxon>Viridiplantae</taxon>
        <taxon>Streptophyta</taxon>
        <taxon>Embryophyta</taxon>
        <taxon>Tracheophyta</taxon>
        <taxon>Spermatophyta</taxon>
        <taxon>Magnoliopsida</taxon>
        <taxon>eudicotyledons</taxon>
        <taxon>Gunneridae</taxon>
        <taxon>Pentapetalae</taxon>
        <taxon>rosids</taxon>
        <taxon>malvids</taxon>
        <taxon>Brassicales</taxon>
        <taxon>Brassicaceae</taxon>
        <taxon>Camelineae</taxon>
        <taxon>Capsella</taxon>
    </lineage>
</organism>
<dbReference type="Proteomes" id="UP000029121">
    <property type="component" value="Unassembled WGS sequence"/>
</dbReference>
<evidence type="ECO:0000313" key="13">
    <source>
        <dbReference type="EMBL" id="EOA24587.1"/>
    </source>
</evidence>
<keyword evidence="10" id="KW-0472">Membrane</keyword>
<keyword evidence="14" id="KW-1185">Reference proteome</keyword>
<gene>
    <name evidence="13" type="ORF">CARUB_v10017851mg</name>
</gene>
<dbReference type="Gene3D" id="1.10.510.10">
    <property type="entry name" value="Transferase(Phosphotransferase) domain 1"/>
    <property type="match status" value="1"/>
</dbReference>
<dbReference type="GO" id="GO:0004674">
    <property type="term" value="F:protein serine/threonine kinase activity"/>
    <property type="evidence" value="ECO:0007669"/>
    <property type="project" value="UniProtKB-KW"/>
</dbReference>
<dbReference type="InterPro" id="IPR008271">
    <property type="entry name" value="Ser/Thr_kinase_AS"/>
</dbReference>
<dbReference type="InterPro" id="IPR000719">
    <property type="entry name" value="Prot_kinase_dom"/>
</dbReference>
<keyword evidence="11" id="KW-0325">Glycoprotein</keyword>
<dbReference type="Gene3D" id="3.30.200.20">
    <property type="entry name" value="Phosphorylase Kinase, domain 1"/>
    <property type="match status" value="1"/>
</dbReference>
<evidence type="ECO:0000256" key="7">
    <source>
        <dbReference type="ARBA" id="ARBA00022777"/>
    </source>
</evidence>
<protein>
    <recommendedName>
        <fullName evidence="12">Protein kinase domain-containing protein</fullName>
    </recommendedName>
</protein>
<dbReference type="AlphaFoldDB" id="R0FPY0"/>
<reference evidence="14" key="1">
    <citation type="journal article" date="2013" name="Nat. Genet.">
        <title>The Capsella rubella genome and the genomic consequences of rapid mating system evolution.</title>
        <authorList>
            <person name="Slotte T."/>
            <person name="Hazzouri K.M."/>
            <person name="Agren J.A."/>
            <person name="Koenig D."/>
            <person name="Maumus F."/>
            <person name="Guo Y.L."/>
            <person name="Steige K."/>
            <person name="Platts A.E."/>
            <person name="Escobar J.S."/>
            <person name="Newman L.K."/>
            <person name="Wang W."/>
            <person name="Mandakova T."/>
            <person name="Vello E."/>
            <person name="Smith L.M."/>
            <person name="Henz S.R."/>
            <person name="Steffen J."/>
            <person name="Takuno S."/>
            <person name="Brandvain Y."/>
            <person name="Coop G."/>
            <person name="Andolfatto P."/>
            <person name="Hu T.T."/>
            <person name="Blanchette M."/>
            <person name="Clark R.M."/>
            <person name="Quesneville H."/>
            <person name="Nordborg M."/>
            <person name="Gaut B.S."/>
            <person name="Lysak M.A."/>
            <person name="Jenkins J."/>
            <person name="Grimwood J."/>
            <person name="Chapman J."/>
            <person name="Prochnik S."/>
            <person name="Shu S."/>
            <person name="Rokhsar D."/>
            <person name="Schmutz J."/>
            <person name="Weigel D."/>
            <person name="Wright S.I."/>
        </authorList>
    </citation>
    <scope>NUCLEOTIDE SEQUENCE [LARGE SCALE GENOMIC DNA]</scope>
    <source>
        <strain evidence="14">cv. Monte Gargano</strain>
    </source>
</reference>
<evidence type="ECO:0000256" key="9">
    <source>
        <dbReference type="ARBA" id="ARBA00022989"/>
    </source>
</evidence>
<dbReference type="Pfam" id="PF07714">
    <property type="entry name" value="PK_Tyr_Ser-Thr"/>
    <property type="match status" value="1"/>
</dbReference>
<dbReference type="STRING" id="81985.R0FPY0"/>
<dbReference type="PROSITE" id="PS00108">
    <property type="entry name" value="PROTEIN_KINASE_ST"/>
    <property type="match status" value="1"/>
</dbReference>
<evidence type="ECO:0000256" key="2">
    <source>
        <dbReference type="ARBA" id="ARBA00022527"/>
    </source>
</evidence>
<accession>R0FPY0</accession>
<keyword evidence="6" id="KW-0547">Nucleotide-binding</keyword>
<keyword evidence="2" id="KW-0723">Serine/threonine-protein kinase</keyword>
<evidence type="ECO:0000256" key="5">
    <source>
        <dbReference type="ARBA" id="ARBA00022729"/>
    </source>
</evidence>
<dbReference type="InterPro" id="IPR001245">
    <property type="entry name" value="Ser-Thr/Tyr_kinase_cat_dom"/>
</dbReference>
<keyword evidence="4" id="KW-0812">Transmembrane</keyword>
<dbReference type="PANTHER" id="PTHR27009">
    <property type="entry name" value="RUST RESISTANCE KINASE LR10-RELATED"/>
    <property type="match status" value="1"/>
</dbReference>
<dbReference type="SMART" id="SM00220">
    <property type="entry name" value="S_TKc"/>
    <property type="match status" value="1"/>
</dbReference>
<keyword evidence="8" id="KW-0067">ATP-binding</keyword>
<dbReference type="InterPro" id="IPR011009">
    <property type="entry name" value="Kinase-like_dom_sf"/>
</dbReference>
<comment type="subcellular location">
    <subcellularLocation>
        <location evidence="1">Membrane</location>
        <topology evidence="1">Single-pass type I membrane protein</topology>
    </subcellularLocation>
</comment>
<dbReference type="EMBL" id="KB870809">
    <property type="protein sequence ID" value="EOA24587.1"/>
    <property type="molecule type" value="Genomic_DNA"/>
</dbReference>
<evidence type="ECO:0000256" key="1">
    <source>
        <dbReference type="ARBA" id="ARBA00004479"/>
    </source>
</evidence>
<keyword evidence="3" id="KW-0808">Transferase</keyword>
<evidence type="ECO:0000256" key="6">
    <source>
        <dbReference type="ARBA" id="ARBA00022741"/>
    </source>
</evidence>
<evidence type="ECO:0000256" key="10">
    <source>
        <dbReference type="ARBA" id="ARBA00023136"/>
    </source>
</evidence>
<evidence type="ECO:0000256" key="3">
    <source>
        <dbReference type="ARBA" id="ARBA00022679"/>
    </source>
</evidence>
<keyword evidence="9" id="KW-1133">Transmembrane helix</keyword>
<dbReference type="PROSITE" id="PS50011">
    <property type="entry name" value="PROTEIN_KINASE_DOM"/>
    <property type="match status" value="1"/>
</dbReference>
<sequence length="264" mass="29611">MSRTSHVHIVSLLGYCYESSKRAIIYEFVENGSLDKFISGEASSKIDLRKMYEISLGVARGLQYLHYACKTRIIHFDIKPHNVLLGKDLCPKISDFGIARLCGSKESVLLMSKTVGTIGYIAPEVFSRMYGKVSHKSDVYSYGMLVLEMIGARSRSSVSNNNNSSMYFPDWIYTDLEKKECKRLLNEEITEDEDEDFAKKMVLVGLSCIQACPSDRPSMNRVVEMMEGSLSALEAPPKSLLHLTASLMLPLSFPKEDSSVSFQV</sequence>